<proteinExistence type="predicted"/>
<feature type="signal peptide" evidence="1">
    <location>
        <begin position="1"/>
        <end position="26"/>
    </location>
</feature>
<protein>
    <submittedName>
        <fullName evidence="2">Prolyl oligopeptidase family serine peptidase</fullName>
    </submittedName>
</protein>
<dbReference type="InterPro" id="IPR050583">
    <property type="entry name" value="Mycobacterial_A85_antigen"/>
</dbReference>
<reference evidence="2 5" key="1">
    <citation type="submission" date="2019-09" db="EMBL/GenBank/DDBJ databases">
        <title>Comparative analysis of L. crispatus genomes revealed niche specific adaptation to different host and body sites.</title>
        <authorList>
            <person name="Pan M."/>
            <person name="Hidalgo-Cantabrana C."/>
            <person name="Barrangou R."/>
        </authorList>
    </citation>
    <scope>NUCLEOTIDE SEQUENCE [LARGE SCALE GENOMIC DNA]</scope>
    <source>
        <strain evidence="2 5">NCK2488</strain>
    </source>
</reference>
<evidence type="ECO:0000313" key="7">
    <source>
        <dbReference type="Proteomes" id="UP000510660"/>
    </source>
</evidence>
<evidence type="ECO:0000256" key="1">
    <source>
        <dbReference type="SAM" id="SignalP"/>
    </source>
</evidence>
<reference evidence="3 6" key="2">
    <citation type="submission" date="2019-09" db="EMBL/GenBank/DDBJ databases">
        <title>Investigation of probiotic properties of different lactic acid bacteria.</title>
        <authorList>
            <person name="Jaomanjaka F."/>
            <person name="Blanc P."/>
        </authorList>
    </citation>
    <scope>NUCLEOTIDE SEQUENCE [LARGE SCALE GENOMIC DNA]</scope>
    <source>
        <strain evidence="3 6">BIO6272</strain>
    </source>
</reference>
<evidence type="ECO:0000313" key="2">
    <source>
        <dbReference type="EMBL" id="KAA8811941.1"/>
    </source>
</evidence>
<evidence type="ECO:0000313" key="3">
    <source>
        <dbReference type="EMBL" id="KAB1973233.1"/>
    </source>
</evidence>
<accession>A0A226T423</accession>
<gene>
    <name evidence="2" type="ORF">F1C09_08505</name>
    <name evidence="3" type="ORF">F8251_06460</name>
    <name evidence="4" type="ORF">GTO85_02830</name>
</gene>
<dbReference type="PROSITE" id="PS51257">
    <property type="entry name" value="PROKAR_LIPOPROTEIN"/>
    <property type="match status" value="1"/>
</dbReference>
<dbReference type="AlphaFoldDB" id="A0A226T423"/>
<dbReference type="RefSeq" id="WP_057726965.1">
    <property type="nucleotide sequence ID" value="NZ_CP047415.1"/>
</dbReference>
<evidence type="ECO:0000313" key="5">
    <source>
        <dbReference type="Proteomes" id="UP000324504"/>
    </source>
</evidence>
<dbReference type="InterPro" id="IPR029058">
    <property type="entry name" value="AB_hydrolase_fold"/>
</dbReference>
<keyword evidence="1" id="KW-0732">Signal</keyword>
<dbReference type="EMBL" id="VUAV01000061">
    <property type="protein sequence ID" value="KAA8811941.1"/>
    <property type="molecule type" value="Genomic_DNA"/>
</dbReference>
<dbReference type="Proteomes" id="UP000430323">
    <property type="component" value="Unassembled WGS sequence"/>
</dbReference>
<dbReference type="Proteomes" id="UP000324504">
    <property type="component" value="Unassembled WGS sequence"/>
</dbReference>
<dbReference type="SUPFAM" id="SSF53474">
    <property type="entry name" value="alpha/beta-Hydrolases"/>
    <property type="match status" value="1"/>
</dbReference>
<dbReference type="PANTHER" id="PTHR48098:SF1">
    <property type="entry name" value="DIACYLGLYCEROL ACYLTRANSFERASE_MYCOLYLTRANSFERASE AG85A"/>
    <property type="match status" value="1"/>
</dbReference>
<dbReference type="EMBL" id="WBOB01000030">
    <property type="protein sequence ID" value="KAB1973233.1"/>
    <property type="molecule type" value="Genomic_DNA"/>
</dbReference>
<dbReference type="GO" id="GO:0016747">
    <property type="term" value="F:acyltransferase activity, transferring groups other than amino-acyl groups"/>
    <property type="evidence" value="ECO:0007669"/>
    <property type="project" value="TreeGrafter"/>
</dbReference>
<organism evidence="2 5">
    <name type="scientific">Lactobacillus crispatus</name>
    <dbReference type="NCBI Taxonomy" id="47770"/>
    <lineage>
        <taxon>Bacteria</taxon>
        <taxon>Bacillati</taxon>
        <taxon>Bacillota</taxon>
        <taxon>Bacilli</taxon>
        <taxon>Lactobacillales</taxon>
        <taxon>Lactobacillaceae</taxon>
        <taxon>Lactobacillus</taxon>
    </lineage>
</organism>
<dbReference type="Proteomes" id="UP000510660">
    <property type="component" value="Chromosome"/>
</dbReference>
<dbReference type="PANTHER" id="PTHR48098">
    <property type="entry name" value="ENTEROCHELIN ESTERASE-RELATED"/>
    <property type="match status" value="1"/>
</dbReference>
<sequence>MKHRNFLLVALSVLLLGAGLTGCSQKKEATATPAVTPHKSQVVTTTMYSKKLHMDWNYDVYLPAGYNPKSSKRYPVLYMLHGIYGNHRNLLERFNSQQILDGEIHRCNKKMIVVFVDGFNSFYINQKQGGMQMESAIVDDMVPTINKLYKTETNPKHVGIGGISMGGYGAARLALKYPDIFGNGVLISPAVWYRLPNNNPIKTSQHAFQDGKSNWDWKFYDSVFPTRYINSKSEKDKFFVETTSSDTTVPVKNVDRFVKTLKNHDISVKFVRDNGGNHNWAYWTSAAPQAYQWALDNLN</sequence>
<evidence type="ECO:0000313" key="4">
    <source>
        <dbReference type="EMBL" id="QLL73379.1"/>
    </source>
</evidence>
<name>A0A226T423_9LACO</name>
<dbReference type="Gene3D" id="3.40.50.1820">
    <property type="entry name" value="alpha/beta hydrolase"/>
    <property type="match status" value="1"/>
</dbReference>
<dbReference type="InterPro" id="IPR000801">
    <property type="entry name" value="Esterase-like"/>
</dbReference>
<feature type="chain" id="PRO_5042692820" evidence="1">
    <location>
        <begin position="27"/>
        <end position="299"/>
    </location>
</feature>
<dbReference type="Pfam" id="PF00756">
    <property type="entry name" value="Esterase"/>
    <property type="match status" value="1"/>
</dbReference>
<reference evidence="4 7" key="3">
    <citation type="submission" date="2020-01" db="EMBL/GenBank/DDBJ databases">
        <title>Complete and circular genome sequences of six lactobacillus isolates from horses.</title>
        <authorList>
            <person name="Hassan H.M."/>
        </authorList>
    </citation>
    <scope>NUCLEOTIDE SEQUENCE [LARGE SCALE GENOMIC DNA]</scope>
    <source>
        <strain evidence="4 7">1D</strain>
    </source>
</reference>
<evidence type="ECO:0000313" key="6">
    <source>
        <dbReference type="Proteomes" id="UP000430323"/>
    </source>
</evidence>
<dbReference type="EMBL" id="CP047415">
    <property type="protein sequence ID" value="QLL73379.1"/>
    <property type="molecule type" value="Genomic_DNA"/>
</dbReference>